<proteinExistence type="predicted"/>
<dbReference type="EMBL" id="JANBPK010000921">
    <property type="protein sequence ID" value="KAJ2928668.1"/>
    <property type="molecule type" value="Genomic_DNA"/>
</dbReference>
<feature type="non-terminal residue" evidence="2">
    <location>
        <position position="323"/>
    </location>
</feature>
<dbReference type="Proteomes" id="UP001140091">
    <property type="component" value="Unassembled WGS sequence"/>
</dbReference>
<evidence type="ECO:0000313" key="2">
    <source>
        <dbReference type="EMBL" id="KAJ2928668.1"/>
    </source>
</evidence>
<sequence length="323" mass="34716">MPQKKNGEGLPIKAICRDTLVGIRYLSSKDDAPLPVSDNSDPELISPQRFLVLIKIYNRIQINFISTKDAAEFIHSIRTVCPCKTATPAHGTTLNSAATNADPTLPPAQARAASTAQHKVVAAPTSSIVGLQTNFTERFNLPRNPDFFRPTNSFDPVSALPEAISNFSRQPFSSDALLAMPIDKPLHEISAPATKSAVATSQLMGPPAFIPASRLPRQTGDVQDRVVHLHPHQPTQQYASSQLPPSSPLPPSDHITSSGPANASSSSSQPNSQTADVILTSLREATGLYDLSNEALERVVAEVVREDGFQQLVSGMNHLSRGH</sequence>
<evidence type="ECO:0000256" key="1">
    <source>
        <dbReference type="SAM" id="MobiDB-lite"/>
    </source>
</evidence>
<dbReference type="OrthoDB" id="3364736at2759"/>
<evidence type="ECO:0000313" key="3">
    <source>
        <dbReference type="Proteomes" id="UP001140091"/>
    </source>
</evidence>
<reference evidence="2" key="1">
    <citation type="submission" date="2022-06" db="EMBL/GenBank/DDBJ databases">
        <title>Genome Sequence of Candolleomyces eurysporus.</title>
        <authorList>
            <person name="Buettner E."/>
        </authorList>
    </citation>
    <scope>NUCLEOTIDE SEQUENCE</scope>
    <source>
        <strain evidence="2">VTCC 930004</strain>
    </source>
</reference>
<dbReference type="AlphaFoldDB" id="A0A9W8JDA8"/>
<comment type="caution">
    <text evidence="2">The sequence shown here is derived from an EMBL/GenBank/DDBJ whole genome shotgun (WGS) entry which is preliminary data.</text>
</comment>
<feature type="region of interest" description="Disordered" evidence="1">
    <location>
        <begin position="234"/>
        <end position="274"/>
    </location>
</feature>
<name>A0A9W8JDA8_9AGAR</name>
<accession>A0A9W8JDA8</accession>
<keyword evidence="3" id="KW-1185">Reference proteome</keyword>
<gene>
    <name evidence="2" type="ORF">H1R20_g8483</name>
</gene>
<feature type="compositionally biased region" description="Low complexity" evidence="1">
    <location>
        <begin position="257"/>
        <end position="273"/>
    </location>
</feature>
<protein>
    <submittedName>
        <fullName evidence="2">Uncharacterized protein</fullName>
    </submittedName>
</protein>
<organism evidence="2 3">
    <name type="scientific">Candolleomyces eurysporus</name>
    <dbReference type="NCBI Taxonomy" id="2828524"/>
    <lineage>
        <taxon>Eukaryota</taxon>
        <taxon>Fungi</taxon>
        <taxon>Dikarya</taxon>
        <taxon>Basidiomycota</taxon>
        <taxon>Agaricomycotina</taxon>
        <taxon>Agaricomycetes</taxon>
        <taxon>Agaricomycetidae</taxon>
        <taxon>Agaricales</taxon>
        <taxon>Agaricineae</taxon>
        <taxon>Psathyrellaceae</taxon>
        <taxon>Candolleomyces</taxon>
    </lineage>
</organism>